<proteinExistence type="predicted"/>
<dbReference type="EMBL" id="CP012365">
    <property type="protein sequence ID" value="AKX60595.1"/>
    <property type="molecule type" value="Genomic_DNA"/>
</dbReference>
<evidence type="ECO:0000259" key="1">
    <source>
        <dbReference type="Pfam" id="PF09832"/>
    </source>
</evidence>
<feature type="domain" description="DUF2059" evidence="1">
    <location>
        <begin position="60"/>
        <end position="103"/>
    </location>
</feature>
<sequence>MSSSALADTVEQLYQQAGWAQQRTHFTQALQHTQQGFKGSLPEVVYQALLENSNQRFAPDKLRQQALNTLRSQLTQADPALAFFSSPLGRKVVAAETTATSPATLRQYQQGIPKQPLEVSRQLVLRQLGERIPFAEAGAEVALALSSVAASSLTQMIPGVFSSAQTNDLLGSQRQHLVQQMNQDLDNTLALVYRDLSDEELEQYLAFAQSASGQAYFSAALKAVQAALH</sequence>
<accession>A0A0K1XGU4</accession>
<name>A0A0K1XGU4_9GAMM</name>
<organism evidence="2 3">
    <name type="scientific">Thiopseudomonas alkaliphila</name>
    <dbReference type="NCBI Taxonomy" id="1697053"/>
    <lineage>
        <taxon>Bacteria</taxon>
        <taxon>Pseudomonadati</taxon>
        <taxon>Pseudomonadota</taxon>
        <taxon>Gammaproteobacteria</taxon>
        <taxon>Pseudomonadales</taxon>
        <taxon>Pseudomonadaceae</taxon>
        <taxon>Thiopseudomonas</taxon>
    </lineage>
</organism>
<evidence type="ECO:0000313" key="2">
    <source>
        <dbReference type="EMBL" id="AKX60595.1"/>
    </source>
</evidence>
<dbReference type="AlphaFoldDB" id="A0A0K1XGU4"/>
<gene>
    <name evidence="2" type="ORF">AKN88_06610</name>
</gene>
<protein>
    <recommendedName>
        <fullName evidence="1">DUF2059 domain-containing protein</fullName>
    </recommendedName>
</protein>
<dbReference type="InterPro" id="IPR018637">
    <property type="entry name" value="DUF2059"/>
</dbReference>
<evidence type="ECO:0000313" key="3">
    <source>
        <dbReference type="Proteomes" id="UP000063953"/>
    </source>
</evidence>
<reference evidence="2 3" key="1">
    <citation type="journal article" date="2015" name="Genome Announc.">
        <title>Genome Sequences of Oblitimonas alkaliphila gen. nov. sp. nov. (Proposed), a Novel Bacterium of the Pseudomonadaceae Family.</title>
        <authorList>
            <person name="Lauer A.C."/>
            <person name="Nicholson A.C."/>
            <person name="Humrighouse B.W."/>
            <person name="Emery B."/>
            <person name="Drobish A."/>
            <person name="Juieng P."/>
            <person name="Loparev V."/>
            <person name="McQuiston J.R."/>
        </authorList>
    </citation>
    <scope>NUCLEOTIDE SEQUENCE [LARGE SCALE GENOMIC DNA]</scope>
    <source>
        <strain evidence="2 3">E5571</strain>
    </source>
</reference>
<dbReference type="Pfam" id="PF09832">
    <property type="entry name" value="DUF2059"/>
    <property type="match status" value="1"/>
</dbReference>
<dbReference type="STRING" id="1697053.AKN87_08900"/>
<dbReference type="Proteomes" id="UP000063953">
    <property type="component" value="Chromosome"/>
</dbReference>
<keyword evidence="3" id="KW-1185">Reference proteome</keyword>